<evidence type="ECO:0000256" key="4">
    <source>
        <dbReference type="ARBA" id="ARBA00022729"/>
    </source>
</evidence>
<dbReference type="GO" id="GO:0005576">
    <property type="term" value="C:extracellular region"/>
    <property type="evidence" value="ECO:0007669"/>
    <property type="project" value="UniProtKB-SubCell"/>
</dbReference>
<comment type="caution">
    <text evidence="8">The sequence shown here is derived from an EMBL/GenBank/DDBJ whole genome shotgun (WGS) entry which is preliminary data.</text>
</comment>
<keyword evidence="9" id="KW-1185">Reference proteome</keyword>
<evidence type="ECO:0000256" key="2">
    <source>
        <dbReference type="ARBA" id="ARBA00011083"/>
    </source>
</evidence>
<reference evidence="8 9" key="1">
    <citation type="journal article" date="2021" name="BMC Biol.">
        <title>Horizontally acquired antibacterial genes associated with adaptive radiation of ladybird beetles.</title>
        <authorList>
            <person name="Li H.S."/>
            <person name="Tang X.F."/>
            <person name="Huang Y.H."/>
            <person name="Xu Z.Y."/>
            <person name="Chen M.L."/>
            <person name="Du X.Y."/>
            <person name="Qiu B.Y."/>
            <person name="Chen P.T."/>
            <person name="Zhang W."/>
            <person name="Slipinski A."/>
            <person name="Escalona H.E."/>
            <person name="Waterhouse R.M."/>
            <person name="Zwick A."/>
            <person name="Pang H."/>
        </authorList>
    </citation>
    <scope>NUCLEOTIDE SEQUENCE [LARGE SCALE GENOMIC DNA]</scope>
    <source>
        <strain evidence="8">SYSU2018</strain>
    </source>
</reference>
<dbReference type="InterPro" id="IPR029062">
    <property type="entry name" value="Class_I_gatase-like"/>
</dbReference>
<dbReference type="InterPro" id="IPR011697">
    <property type="entry name" value="Peptidase_C26"/>
</dbReference>
<evidence type="ECO:0000256" key="6">
    <source>
        <dbReference type="PIRSR" id="PIRSR615527-1"/>
    </source>
</evidence>
<name>A0ABD2NAX8_9CUCU</name>
<dbReference type="Pfam" id="PF07722">
    <property type="entry name" value="Peptidase_C26"/>
    <property type="match status" value="1"/>
</dbReference>
<dbReference type="GO" id="GO:0034722">
    <property type="term" value="F:gamma-glutamyl-peptidase activity"/>
    <property type="evidence" value="ECO:0007669"/>
    <property type="project" value="UniProtKB-UniRule"/>
</dbReference>
<dbReference type="Gene3D" id="3.40.50.880">
    <property type="match status" value="1"/>
</dbReference>
<accession>A0ABD2NAX8</accession>
<keyword evidence="5 7" id="KW-0378">Hydrolase</keyword>
<feature type="active site" evidence="7">
    <location>
        <position position="219"/>
    </location>
</feature>
<dbReference type="InterPro" id="IPR015527">
    <property type="entry name" value="Pept_C26_g-glut_hydrolase"/>
</dbReference>
<organism evidence="8 9">
    <name type="scientific">Cryptolaemus montrouzieri</name>
    <dbReference type="NCBI Taxonomy" id="559131"/>
    <lineage>
        <taxon>Eukaryota</taxon>
        <taxon>Metazoa</taxon>
        <taxon>Ecdysozoa</taxon>
        <taxon>Arthropoda</taxon>
        <taxon>Hexapoda</taxon>
        <taxon>Insecta</taxon>
        <taxon>Pterygota</taxon>
        <taxon>Neoptera</taxon>
        <taxon>Endopterygota</taxon>
        <taxon>Coleoptera</taxon>
        <taxon>Polyphaga</taxon>
        <taxon>Cucujiformia</taxon>
        <taxon>Coccinelloidea</taxon>
        <taxon>Coccinellidae</taxon>
        <taxon>Scymninae</taxon>
        <taxon>Scymnini</taxon>
        <taxon>Cryptolaemus</taxon>
    </lineage>
</organism>
<dbReference type="PANTHER" id="PTHR11315">
    <property type="entry name" value="PROTEASE FAMILY C26 GAMMA-GLUTAMYL HYDROLASE"/>
    <property type="match status" value="1"/>
</dbReference>
<keyword evidence="4" id="KW-0732">Signal</keyword>
<comment type="similarity">
    <text evidence="2">Belongs to the peptidase C26 family.</text>
</comment>
<feature type="active site" description="Nucleophile" evidence="6 7">
    <location>
        <position position="108"/>
    </location>
</feature>
<comment type="catalytic activity">
    <reaction evidence="7">
        <text>(6S)-5,6,7,8-tetrahydrofolyl-(gamma-L-Glu)(n) + (n-1) H2O = (6S)-5,6,7,8-tetrahydrofolate + (n-1) L-glutamate</text>
        <dbReference type="Rhea" id="RHEA:56784"/>
        <dbReference type="Rhea" id="RHEA-COMP:14738"/>
        <dbReference type="ChEBI" id="CHEBI:15377"/>
        <dbReference type="ChEBI" id="CHEBI:29985"/>
        <dbReference type="ChEBI" id="CHEBI:57453"/>
        <dbReference type="ChEBI" id="CHEBI:141005"/>
        <dbReference type="EC" id="3.4.19.9"/>
    </reaction>
</comment>
<dbReference type="AlphaFoldDB" id="A0ABD2NAX8"/>
<dbReference type="PROSITE" id="PS51273">
    <property type="entry name" value="GATASE_TYPE_1"/>
    <property type="match status" value="1"/>
</dbReference>
<dbReference type="EC" id="3.4.19.9" evidence="7"/>
<sequence>MDAPIIGILTEETYSVREVFPEDKYDGYIAASYVKFLESASARVVPIWTGQERAYYERAVNYTNGILFPGGATYFNESKGYGETALIIYEIAKEHNDKGNYYPLMGICLGMQVLGFASAGGKDIRVQCNSKKISLPLKFEDDFHTSKIFKYTPDEILNILKHKNVTYNYHQYCLDEKVLKENNLTDVWRIVTRNNDENGFEFISTMEERKYPFYAIQFHPEKTRYEFKETLNIPHNLYTNIVSQYFADFFIEECKKNNNKFPTKSIEYNSLIYNFNPVFTAQNISYFQIYAFTKKTLKCINLIEFLVF</sequence>
<feature type="active site" description="Proton donor" evidence="6">
    <location>
        <position position="219"/>
    </location>
</feature>
<evidence type="ECO:0000313" key="9">
    <source>
        <dbReference type="Proteomes" id="UP001516400"/>
    </source>
</evidence>
<evidence type="ECO:0000256" key="7">
    <source>
        <dbReference type="PROSITE-ProRule" id="PRU00607"/>
    </source>
</evidence>
<dbReference type="FunFam" id="3.40.50.880:FF:000024">
    <property type="entry name" value="Folate gamma-glutamyl hydrolase"/>
    <property type="match status" value="1"/>
</dbReference>
<dbReference type="Proteomes" id="UP001516400">
    <property type="component" value="Unassembled WGS sequence"/>
</dbReference>
<keyword evidence="3" id="KW-0964">Secreted</keyword>
<evidence type="ECO:0000256" key="5">
    <source>
        <dbReference type="ARBA" id="ARBA00022801"/>
    </source>
</evidence>
<dbReference type="PROSITE" id="PS51275">
    <property type="entry name" value="PEPTIDASE_C26_GGH"/>
    <property type="match status" value="1"/>
</dbReference>
<dbReference type="SUPFAM" id="SSF52317">
    <property type="entry name" value="Class I glutamine amidotransferase-like"/>
    <property type="match status" value="1"/>
</dbReference>
<proteinExistence type="inferred from homology"/>
<evidence type="ECO:0000256" key="3">
    <source>
        <dbReference type="ARBA" id="ARBA00022525"/>
    </source>
</evidence>
<dbReference type="PANTHER" id="PTHR11315:SF0">
    <property type="entry name" value="FOLATE GAMMA-GLUTAMYL HYDROLASE"/>
    <property type="match status" value="1"/>
</dbReference>
<gene>
    <name evidence="8" type="ORF">HHI36_020436</name>
</gene>
<protein>
    <recommendedName>
        <fullName evidence="7">folate gamma-glutamyl hydrolase</fullName>
        <ecNumber evidence="7">3.4.19.9</ecNumber>
    </recommendedName>
</protein>
<dbReference type="EMBL" id="JABFTP020000083">
    <property type="protein sequence ID" value="KAL3275684.1"/>
    <property type="molecule type" value="Genomic_DNA"/>
</dbReference>
<comment type="subcellular location">
    <subcellularLocation>
        <location evidence="1">Secreted</location>
        <location evidence="1">Extracellular space</location>
    </subcellularLocation>
</comment>
<evidence type="ECO:0000313" key="8">
    <source>
        <dbReference type="EMBL" id="KAL3275684.1"/>
    </source>
</evidence>
<evidence type="ECO:0000256" key="1">
    <source>
        <dbReference type="ARBA" id="ARBA00004239"/>
    </source>
</evidence>